<gene>
    <name evidence="1" type="ORF">SAMN05443549_10795</name>
</gene>
<evidence type="ECO:0000313" key="2">
    <source>
        <dbReference type="Proteomes" id="UP000184516"/>
    </source>
</evidence>
<reference evidence="2" key="1">
    <citation type="submission" date="2016-11" db="EMBL/GenBank/DDBJ databases">
        <authorList>
            <person name="Varghese N."/>
            <person name="Submissions S."/>
        </authorList>
    </citation>
    <scope>NUCLEOTIDE SEQUENCE [LARGE SCALE GENOMIC DNA]</scope>
    <source>
        <strain evidence="2">DSM 19978</strain>
    </source>
</reference>
<proteinExistence type="predicted"/>
<evidence type="ECO:0000313" key="1">
    <source>
        <dbReference type="EMBL" id="SHG84071.1"/>
    </source>
</evidence>
<protein>
    <submittedName>
        <fullName evidence="1">Uncharacterized protein</fullName>
    </submittedName>
</protein>
<accession>A0A1M5N3F9</accession>
<dbReference type="Proteomes" id="UP000184516">
    <property type="component" value="Unassembled WGS sequence"/>
</dbReference>
<keyword evidence="2" id="KW-1185">Reference proteome</keyword>
<organism evidence="1 2">
    <name type="scientific">Flavobacterium fluvii</name>
    <dbReference type="NCBI Taxonomy" id="468056"/>
    <lineage>
        <taxon>Bacteria</taxon>
        <taxon>Pseudomonadati</taxon>
        <taxon>Bacteroidota</taxon>
        <taxon>Flavobacteriia</taxon>
        <taxon>Flavobacteriales</taxon>
        <taxon>Flavobacteriaceae</taxon>
        <taxon>Flavobacterium</taxon>
    </lineage>
</organism>
<dbReference type="AlphaFoldDB" id="A0A1M5N3F9"/>
<name>A0A1M5N3F9_9FLAO</name>
<sequence>MLVIANLVIYQIETILSCPVPDFLLYLQKKIKHQALFINKKNPFRDCSLKGFLNLKPELLNSSNCFYFVYNSQCQSIGFFL</sequence>
<dbReference type="EMBL" id="FQWB01000007">
    <property type="protein sequence ID" value="SHG84071.1"/>
    <property type="molecule type" value="Genomic_DNA"/>
</dbReference>